<dbReference type="EMBL" id="BAQD01000124">
    <property type="protein sequence ID" value="GBQ08656.1"/>
    <property type="molecule type" value="Genomic_DNA"/>
</dbReference>
<keyword evidence="2" id="KW-1185">Reference proteome</keyword>
<protein>
    <submittedName>
        <fullName evidence="1">Uncharacterized protein</fullName>
    </submittedName>
</protein>
<accession>A0ABQ0P4C3</accession>
<comment type="caution">
    <text evidence="1">The sequence shown here is derived from an EMBL/GenBank/DDBJ whole genome shotgun (WGS) entry which is preliminary data.</text>
</comment>
<evidence type="ECO:0000313" key="2">
    <source>
        <dbReference type="Proteomes" id="UP001062901"/>
    </source>
</evidence>
<name>A0ABQ0P4C3_9PROT</name>
<gene>
    <name evidence="1" type="ORF">AA15669_1860</name>
</gene>
<proteinExistence type="predicted"/>
<reference evidence="1" key="1">
    <citation type="submission" date="2013-04" db="EMBL/GenBank/DDBJ databases">
        <title>The genome sequencing project of 58 acetic acid bacteria.</title>
        <authorList>
            <person name="Okamoto-Kainuma A."/>
            <person name="Ishikawa M."/>
            <person name="Umino S."/>
            <person name="Koizumi Y."/>
            <person name="Shiwa Y."/>
            <person name="Yoshikawa H."/>
            <person name="Matsutani M."/>
            <person name="Matsushita K."/>
        </authorList>
    </citation>
    <scope>NUCLEOTIDE SEQUENCE</scope>
    <source>
        <strain evidence="1">DSM 15669</strain>
    </source>
</reference>
<evidence type="ECO:0000313" key="1">
    <source>
        <dbReference type="EMBL" id="GBQ08656.1"/>
    </source>
</evidence>
<organism evidence="1 2">
    <name type="scientific">Saccharibacter floricola DSM 15669</name>
    <dbReference type="NCBI Taxonomy" id="1123227"/>
    <lineage>
        <taxon>Bacteria</taxon>
        <taxon>Pseudomonadati</taxon>
        <taxon>Pseudomonadota</taxon>
        <taxon>Alphaproteobacteria</taxon>
        <taxon>Acetobacterales</taxon>
        <taxon>Acetobacteraceae</taxon>
        <taxon>Saccharibacter</taxon>
    </lineage>
</organism>
<dbReference type="Proteomes" id="UP001062901">
    <property type="component" value="Unassembled WGS sequence"/>
</dbReference>
<sequence length="64" mass="6833">MCAIWTPPMLAALSEYVAQGHVCPRRALIKQESALLDTLNANHVNNANSQADRAAALAQMGKDA</sequence>